<accession>A0A1I3NCN2</accession>
<sequence>MVKIRAEGECCGTFVRRRGRPVQMDLQAREEAILEAAGDLLSEQGVDHVTMAAIARRAGMSKRTLYEHFDGREALLGKVIARIGETIFRPLALEDTERPLSERLKLLLTLNKPVGSEAQKLEFLRTIIAQAQTYPTLARQLLENGRGRLVGFVTAELLRAVARGEIAVPAERIELAGAILVDMVFEDPIPRMLDPSLPHPGPEDMTQRRDLAIDLFLGGCAAKDLGGAA</sequence>
<keyword evidence="1 2" id="KW-0238">DNA-binding</keyword>
<dbReference type="Gene3D" id="1.10.357.10">
    <property type="entry name" value="Tetracycline Repressor, domain 2"/>
    <property type="match status" value="1"/>
</dbReference>
<dbReference type="InterPro" id="IPR036271">
    <property type="entry name" value="Tet_transcr_reg_TetR-rel_C_sf"/>
</dbReference>
<dbReference type="AlphaFoldDB" id="A0A1I3NCN2"/>
<keyword evidence="5" id="KW-1185">Reference proteome</keyword>
<feature type="domain" description="HTH tetR-type" evidence="3">
    <location>
        <begin position="27"/>
        <end position="87"/>
    </location>
</feature>
<dbReference type="Proteomes" id="UP000199630">
    <property type="component" value="Unassembled WGS sequence"/>
</dbReference>
<name>A0A1I3NCN2_9RHOB</name>
<dbReference type="Pfam" id="PF00440">
    <property type="entry name" value="TetR_N"/>
    <property type="match status" value="1"/>
</dbReference>
<dbReference type="Pfam" id="PF14246">
    <property type="entry name" value="TetR_C_7"/>
    <property type="match status" value="1"/>
</dbReference>
<protein>
    <submittedName>
        <fullName evidence="4">Transcriptional regulator, TetR family</fullName>
    </submittedName>
</protein>
<dbReference type="InterPro" id="IPR050109">
    <property type="entry name" value="HTH-type_TetR-like_transc_reg"/>
</dbReference>
<dbReference type="InterPro" id="IPR039536">
    <property type="entry name" value="TetR_C_Proteobacteria"/>
</dbReference>
<dbReference type="GO" id="GO:0003700">
    <property type="term" value="F:DNA-binding transcription factor activity"/>
    <property type="evidence" value="ECO:0007669"/>
    <property type="project" value="TreeGrafter"/>
</dbReference>
<evidence type="ECO:0000256" key="1">
    <source>
        <dbReference type="ARBA" id="ARBA00023125"/>
    </source>
</evidence>
<dbReference type="PROSITE" id="PS50977">
    <property type="entry name" value="HTH_TETR_2"/>
    <property type="match status" value="1"/>
</dbReference>
<organism evidence="4 5">
    <name type="scientific">Celeribacter neptunius</name>
    <dbReference type="NCBI Taxonomy" id="588602"/>
    <lineage>
        <taxon>Bacteria</taxon>
        <taxon>Pseudomonadati</taxon>
        <taxon>Pseudomonadota</taxon>
        <taxon>Alphaproteobacteria</taxon>
        <taxon>Rhodobacterales</taxon>
        <taxon>Roseobacteraceae</taxon>
        <taxon>Celeribacter</taxon>
    </lineage>
</organism>
<dbReference type="SUPFAM" id="SSF46689">
    <property type="entry name" value="Homeodomain-like"/>
    <property type="match status" value="1"/>
</dbReference>
<dbReference type="GO" id="GO:0000976">
    <property type="term" value="F:transcription cis-regulatory region binding"/>
    <property type="evidence" value="ECO:0007669"/>
    <property type="project" value="TreeGrafter"/>
</dbReference>
<evidence type="ECO:0000313" key="5">
    <source>
        <dbReference type="Proteomes" id="UP000199630"/>
    </source>
</evidence>
<dbReference type="EMBL" id="FORH01000002">
    <property type="protein sequence ID" value="SFJ06925.1"/>
    <property type="molecule type" value="Genomic_DNA"/>
</dbReference>
<dbReference type="PANTHER" id="PTHR30055">
    <property type="entry name" value="HTH-TYPE TRANSCRIPTIONAL REGULATOR RUTR"/>
    <property type="match status" value="1"/>
</dbReference>
<proteinExistence type="predicted"/>
<evidence type="ECO:0000313" key="4">
    <source>
        <dbReference type="EMBL" id="SFJ06925.1"/>
    </source>
</evidence>
<dbReference type="InterPro" id="IPR009057">
    <property type="entry name" value="Homeodomain-like_sf"/>
</dbReference>
<dbReference type="OrthoDB" id="9816431at2"/>
<evidence type="ECO:0000256" key="2">
    <source>
        <dbReference type="PROSITE-ProRule" id="PRU00335"/>
    </source>
</evidence>
<dbReference type="PRINTS" id="PR00455">
    <property type="entry name" value="HTHTETR"/>
</dbReference>
<dbReference type="STRING" id="588602.SAMN04487991_1328"/>
<evidence type="ECO:0000259" key="3">
    <source>
        <dbReference type="PROSITE" id="PS50977"/>
    </source>
</evidence>
<reference evidence="5" key="1">
    <citation type="submission" date="2016-10" db="EMBL/GenBank/DDBJ databases">
        <authorList>
            <person name="Varghese N."/>
            <person name="Submissions S."/>
        </authorList>
    </citation>
    <scope>NUCLEOTIDE SEQUENCE [LARGE SCALE GENOMIC DNA]</scope>
    <source>
        <strain evidence="5">DSM 26471</strain>
    </source>
</reference>
<feature type="DNA-binding region" description="H-T-H motif" evidence="2">
    <location>
        <begin position="50"/>
        <end position="69"/>
    </location>
</feature>
<dbReference type="PANTHER" id="PTHR30055:SF146">
    <property type="entry name" value="HTH-TYPE TRANSCRIPTIONAL DUAL REGULATOR CECR"/>
    <property type="match status" value="1"/>
</dbReference>
<dbReference type="RefSeq" id="WP_090059350.1">
    <property type="nucleotide sequence ID" value="NZ_FORH01000002.1"/>
</dbReference>
<dbReference type="InterPro" id="IPR001647">
    <property type="entry name" value="HTH_TetR"/>
</dbReference>
<dbReference type="SUPFAM" id="SSF48498">
    <property type="entry name" value="Tetracyclin repressor-like, C-terminal domain"/>
    <property type="match status" value="1"/>
</dbReference>
<gene>
    <name evidence="4" type="ORF">SAMN04487991_1328</name>
</gene>